<dbReference type="Gene3D" id="2.60.40.1910">
    <property type="match status" value="1"/>
</dbReference>
<keyword evidence="4" id="KW-1003">Cell membrane</keyword>
<evidence type="ECO:0000256" key="11">
    <source>
        <dbReference type="ARBA" id="ARBA00022989"/>
    </source>
</evidence>
<dbReference type="FunFam" id="1.25.50.20:FF:000001">
    <property type="entry name" value="Aminopeptidase"/>
    <property type="match status" value="1"/>
</dbReference>
<evidence type="ECO:0000256" key="2">
    <source>
        <dbReference type="ARBA" id="ARBA00004606"/>
    </source>
</evidence>
<feature type="binding site" evidence="17">
    <location>
        <position position="430"/>
    </location>
    <ligand>
        <name>Zn(2+)</name>
        <dbReference type="ChEBI" id="CHEBI:29105"/>
        <note>catalytic</note>
    </ligand>
</feature>
<comment type="caution">
    <text evidence="22">The sequence shown here is derived from an EMBL/GenBank/DDBJ whole genome shotgun (WGS) entry which is preliminary data.</text>
</comment>
<organism evidence="22 23">
    <name type="scientific">Pyxicephalus adspersus</name>
    <name type="common">African bullfrog</name>
    <dbReference type="NCBI Taxonomy" id="30357"/>
    <lineage>
        <taxon>Eukaryota</taxon>
        <taxon>Metazoa</taxon>
        <taxon>Chordata</taxon>
        <taxon>Craniata</taxon>
        <taxon>Vertebrata</taxon>
        <taxon>Euteleostomi</taxon>
        <taxon>Amphibia</taxon>
        <taxon>Batrachia</taxon>
        <taxon>Anura</taxon>
        <taxon>Neobatrachia</taxon>
        <taxon>Ranoidea</taxon>
        <taxon>Pyxicephalidae</taxon>
        <taxon>Pyxicephalinae</taxon>
        <taxon>Pyxicephalus</taxon>
    </lineage>
</organism>
<evidence type="ECO:0000256" key="15">
    <source>
        <dbReference type="ARBA" id="ARBA00023180"/>
    </source>
</evidence>
<keyword evidence="9 17" id="KW-0862">Zinc</keyword>
<dbReference type="Gene3D" id="1.25.50.20">
    <property type="match status" value="1"/>
</dbReference>
<evidence type="ECO:0000313" key="22">
    <source>
        <dbReference type="EMBL" id="DBA23342.1"/>
    </source>
</evidence>
<dbReference type="GO" id="GO:0070006">
    <property type="term" value="F:metalloaminopeptidase activity"/>
    <property type="evidence" value="ECO:0007669"/>
    <property type="project" value="TreeGrafter"/>
</dbReference>
<comment type="cofactor">
    <cofactor evidence="17">
        <name>Zn(2+)</name>
        <dbReference type="ChEBI" id="CHEBI:29105"/>
    </cofactor>
    <text evidence="17">Binds 1 zinc ion per subunit.</text>
</comment>
<dbReference type="InterPro" id="IPR034016">
    <property type="entry name" value="M1_APN-typ"/>
</dbReference>
<feature type="binding site" evidence="17">
    <location>
        <position position="449"/>
    </location>
    <ligand>
        <name>Zn(2+)</name>
        <dbReference type="ChEBI" id="CHEBI:29105"/>
        <note>catalytic</note>
    </ligand>
</feature>
<dbReference type="InterPro" id="IPR024571">
    <property type="entry name" value="ERAP1-like_C_dom"/>
</dbReference>
<gene>
    <name evidence="22" type="ORF">GDO54_014264</name>
</gene>
<feature type="binding site" evidence="17">
    <location>
        <position position="426"/>
    </location>
    <ligand>
        <name>Zn(2+)</name>
        <dbReference type="ChEBI" id="CHEBI:29105"/>
        <note>catalytic</note>
    </ligand>
</feature>
<dbReference type="InterPro" id="IPR027268">
    <property type="entry name" value="Peptidase_M4/M1_CTD_sf"/>
</dbReference>
<evidence type="ECO:0000259" key="20">
    <source>
        <dbReference type="Pfam" id="PF11838"/>
    </source>
</evidence>
<dbReference type="InterPro" id="IPR045357">
    <property type="entry name" value="Aminopeptidase_N-like_N"/>
</dbReference>
<evidence type="ECO:0000256" key="9">
    <source>
        <dbReference type="ARBA" id="ARBA00022833"/>
    </source>
</evidence>
<dbReference type="Proteomes" id="UP001181693">
    <property type="component" value="Unassembled WGS sequence"/>
</dbReference>
<proteinExistence type="inferred from homology"/>
<evidence type="ECO:0000256" key="16">
    <source>
        <dbReference type="PIRSR" id="PIRSR634016-1"/>
    </source>
</evidence>
<evidence type="ECO:0000256" key="3">
    <source>
        <dbReference type="ARBA" id="ARBA00010136"/>
    </source>
</evidence>
<dbReference type="InterPro" id="IPR001930">
    <property type="entry name" value="Peptidase_M1"/>
</dbReference>
<dbReference type="EMBL" id="DYDO01000006">
    <property type="protein sequence ID" value="DBA23342.1"/>
    <property type="molecule type" value="Genomic_DNA"/>
</dbReference>
<feature type="active site" description="Proton acceptor" evidence="16">
    <location>
        <position position="427"/>
    </location>
</feature>
<dbReference type="AlphaFoldDB" id="A0AAV3AH13"/>
<dbReference type="InterPro" id="IPR050344">
    <property type="entry name" value="Peptidase_M1_aminopeptidases"/>
</dbReference>
<evidence type="ECO:0000256" key="17">
    <source>
        <dbReference type="PIRSR" id="PIRSR634016-3"/>
    </source>
</evidence>
<keyword evidence="14" id="KW-1015">Disulfide bond</keyword>
<evidence type="ECO:0000256" key="18">
    <source>
        <dbReference type="PIRSR" id="PIRSR634016-4"/>
    </source>
</evidence>
<evidence type="ECO:0000256" key="1">
    <source>
        <dbReference type="ARBA" id="ARBA00004236"/>
    </source>
</evidence>
<dbReference type="Pfam" id="PF01433">
    <property type="entry name" value="Peptidase_M1"/>
    <property type="match status" value="1"/>
</dbReference>
<evidence type="ECO:0000256" key="13">
    <source>
        <dbReference type="ARBA" id="ARBA00023136"/>
    </source>
</evidence>
<evidence type="ECO:0000256" key="6">
    <source>
        <dbReference type="ARBA" id="ARBA00022692"/>
    </source>
</evidence>
<dbReference type="SUPFAM" id="SSF63737">
    <property type="entry name" value="Leukotriene A4 hydrolase N-terminal domain"/>
    <property type="match status" value="1"/>
</dbReference>
<evidence type="ECO:0008006" key="24">
    <source>
        <dbReference type="Google" id="ProtNLM"/>
    </source>
</evidence>
<keyword evidence="12" id="KW-0482">Metalloprotease</keyword>
<dbReference type="GO" id="GO:0005737">
    <property type="term" value="C:cytoplasm"/>
    <property type="evidence" value="ECO:0007669"/>
    <property type="project" value="TreeGrafter"/>
</dbReference>
<dbReference type="GO" id="GO:0005886">
    <property type="term" value="C:plasma membrane"/>
    <property type="evidence" value="ECO:0007669"/>
    <property type="project" value="UniProtKB-SubCell"/>
</dbReference>
<keyword evidence="7 17" id="KW-0479">Metal-binding</keyword>
<evidence type="ECO:0000256" key="14">
    <source>
        <dbReference type="ARBA" id="ARBA00023157"/>
    </source>
</evidence>
<dbReference type="Gene3D" id="1.10.390.10">
    <property type="entry name" value="Neutral Protease Domain 2"/>
    <property type="match status" value="1"/>
</dbReference>
<evidence type="ECO:0000256" key="8">
    <source>
        <dbReference type="ARBA" id="ARBA00022801"/>
    </source>
</evidence>
<evidence type="ECO:0000259" key="19">
    <source>
        <dbReference type="Pfam" id="PF01433"/>
    </source>
</evidence>
<dbReference type="InterPro" id="IPR014782">
    <property type="entry name" value="Peptidase_M1_dom"/>
</dbReference>
<protein>
    <recommendedName>
        <fullName evidence="24">Aminopeptidase</fullName>
    </recommendedName>
</protein>
<keyword evidence="6" id="KW-0812">Transmembrane</keyword>
<keyword evidence="13" id="KW-0472">Membrane</keyword>
<evidence type="ECO:0000259" key="21">
    <source>
        <dbReference type="Pfam" id="PF17900"/>
    </source>
</evidence>
<keyword evidence="15" id="KW-0325">Glycoprotein</keyword>
<comment type="subcellular location">
    <subcellularLocation>
        <location evidence="1">Cell membrane</location>
    </subcellularLocation>
    <subcellularLocation>
        <location evidence="2">Membrane</location>
        <topology evidence="2">Single-pass type II membrane protein</topology>
    </subcellularLocation>
</comment>
<feature type="domain" description="ERAP1-like C-terminal" evidence="20">
    <location>
        <begin position="656"/>
        <end position="964"/>
    </location>
</feature>
<dbReference type="PANTHER" id="PTHR11533:SF31">
    <property type="entry name" value="AMINOPEPTIDASE Q"/>
    <property type="match status" value="1"/>
</dbReference>
<keyword evidence="10" id="KW-0735">Signal-anchor</keyword>
<dbReference type="FunFam" id="2.60.40.1910:FF:000005">
    <property type="entry name" value="Aminopeptidase"/>
    <property type="match status" value="1"/>
</dbReference>
<dbReference type="InterPro" id="IPR042097">
    <property type="entry name" value="Aminopeptidase_N-like_N_sf"/>
</dbReference>
<dbReference type="PRINTS" id="PR00756">
    <property type="entry name" value="ALADIPTASE"/>
</dbReference>
<dbReference type="CDD" id="cd09601">
    <property type="entry name" value="M1_APN-Q_like"/>
    <property type="match status" value="1"/>
</dbReference>
<name>A0AAV3AH13_PYXAD</name>
<dbReference type="GO" id="GO:0042277">
    <property type="term" value="F:peptide binding"/>
    <property type="evidence" value="ECO:0007669"/>
    <property type="project" value="TreeGrafter"/>
</dbReference>
<evidence type="ECO:0000256" key="5">
    <source>
        <dbReference type="ARBA" id="ARBA00022670"/>
    </source>
</evidence>
<dbReference type="Pfam" id="PF17900">
    <property type="entry name" value="Peptidase_M1_N"/>
    <property type="match status" value="1"/>
</dbReference>
<comment type="similarity">
    <text evidence="3">Belongs to the peptidase M1 family.</text>
</comment>
<feature type="domain" description="Peptidase M1 membrane alanine aminopeptidase" evidence="19">
    <location>
        <begin position="354"/>
        <end position="582"/>
    </location>
</feature>
<dbReference type="SUPFAM" id="SSF55486">
    <property type="entry name" value="Metalloproteases ('zincins'), catalytic domain"/>
    <property type="match status" value="1"/>
</dbReference>
<keyword evidence="23" id="KW-1185">Reference proteome</keyword>
<reference evidence="22" key="1">
    <citation type="thesis" date="2020" institute="ProQuest LLC" country="789 East Eisenhower Parkway, Ann Arbor, MI, USA">
        <title>Comparative Genomics and Chromosome Evolution.</title>
        <authorList>
            <person name="Mudd A.B."/>
        </authorList>
    </citation>
    <scope>NUCLEOTIDE SEQUENCE</scope>
    <source>
        <strain evidence="22">1538</strain>
        <tissue evidence="22">Blood</tissue>
    </source>
</reference>
<evidence type="ECO:0000256" key="4">
    <source>
        <dbReference type="ARBA" id="ARBA00022475"/>
    </source>
</evidence>
<feature type="site" description="Transition state stabilizer" evidence="18">
    <location>
        <position position="515"/>
    </location>
</feature>
<keyword evidence="11" id="KW-1133">Transmembrane helix</keyword>
<dbReference type="Gene3D" id="2.60.40.1730">
    <property type="entry name" value="tricorn interacting facor f3 domain"/>
    <property type="match status" value="1"/>
</dbReference>
<dbReference type="GO" id="GO:0006508">
    <property type="term" value="P:proteolysis"/>
    <property type="evidence" value="ECO:0007669"/>
    <property type="project" value="UniProtKB-KW"/>
</dbReference>
<dbReference type="Pfam" id="PF11838">
    <property type="entry name" value="ERAP1_C"/>
    <property type="match status" value="1"/>
</dbReference>
<dbReference type="GO" id="GO:0005615">
    <property type="term" value="C:extracellular space"/>
    <property type="evidence" value="ECO:0007669"/>
    <property type="project" value="TreeGrafter"/>
</dbReference>
<evidence type="ECO:0000313" key="23">
    <source>
        <dbReference type="Proteomes" id="UP001181693"/>
    </source>
</evidence>
<dbReference type="GO" id="GO:0008270">
    <property type="term" value="F:zinc ion binding"/>
    <property type="evidence" value="ECO:0007669"/>
    <property type="project" value="InterPro"/>
</dbReference>
<keyword evidence="8" id="KW-0378">Hydrolase</keyword>
<dbReference type="GO" id="GO:0043171">
    <property type="term" value="P:peptide catabolic process"/>
    <property type="evidence" value="ECO:0007669"/>
    <property type="project" value="TreeGrafter"/>
</dbReference>
<sequence>MGPKTSSGFYLSRTSAALLALLLAALLLALIVLAALYARTGGTEQHQGQLDLDTSNVTNAPFLLTFPTDTPGPPGIWDNPRLPHNLVPVHYDLELWPRMLPDADGNYPFSGQVNITISCVDGTDLVLLHTQKLNITQALITVMGNGQNSYKAGQAHSKLLQVNDGDQSRSHIQETGDRSMEDGQNIGITNLWHSARYHYLVLHLERPLVAGRLYLLQMDYRGFLSDDYSGFFISHYKDNDEDKILVGSELEPSSARTVYPCFDEPALKATFKTRIVHNSSYVALSNMPAVAVYEREDENGTKWTVTTFNTTLKMSTYITAFIVCDFDYVNTTERGSEIRVWGRKEVIQKGYANFALAIAGPILSFMEDFLNVSYPLQKTDFVAMPDLGVGAMENWGLITFQESSLMYNPDQKFSTSKVLTCLIVAHEIGHQWFGNLVTMKWWNDIWLNEGFASYMEFTGASLADPKLRLNEFFMVHNLINIFEKDARVTARAVSMKEEDVENVDDILSLFDEFAYDKASALLRMATSFLTERLFIKGISSYLKTFSFSNADQDDLWNHMQMFIDDQDEVKLPTSLQQIMNSWTWQKGIPLVTVNTSTGTLTQEKFKTASAENVTSDNNNTWIIPISWMKNGVKQPTLWLDTKTKTFPEMITTDNEWIILNTHVTGYYRINYDEKNWNNLAKALEEESQVLPVANRIQLIDDAFMLSNSGHLDYETALSLSRYLEQEMEVIVWYIFLKHMHNYKKSLVTYHSFPLIKKYILKRIKPIFQHYASIVERNFDETADDFFVHTGIDVIFKTACSLGLQDCLSLASDIYTKWMANTSSNGIPQSIKGTVYCYGIAEGGEKEWDHAWNVFNKSDLGDVWDYSHLKNGLSCTKEPWLLYRYLDIAVTDGAHSLLDTFSDMFKNDIGRHIAWEFLKENWHRFKEDSYVKEYELIFETLLTDLGWKATSELQFQEMQLFITTTMDESIREGEIQRLEKRKKARLEWVNIVNTKIIDWLQKNTLDSDL</sequence>
<evidence type="ECO:0000256" key="10">
    <source>
        <dbReference type="ARBA" id="ARBA00022968"/>
    </source>
</evidence>
<keyword evidence="5" id="KW-0645">Protease</keyword>
<feature type="domain" description="Aminopeptidase N-like N-terminal" evidence="21">
    <location>
        <begin position="87"/>
        <end position="318"/>
    </location>
</feature>
<dbReference type="PANTHER" id="PTHR11533">
    <property type="entry name" value="PROTEASE M1 ZINC METALLOPROTEASE"/>
    <property type="match status" value="1"/>
</dbReference>
<evidence type="ECO:0000256" key="12">
    <source>
        <dbReference type="ARBA" id="ARBA00023049"/>
    </source>
</evidence>
<accession>A0AAV3AH13</accession>
<evidence type="ECO:0000256" key="7">
    <source>
        <dbReference type="ARBA" id="ARBA00022723"/>
    </source>
</evidence>
<dbReference type="FunFam" id="1.10.390.10:FF:000016">
    <property type="entry name" value="Glutamyl aminopeptidase"/>
    <property type="match status" value="1"/>
</dbReference>